<evidence type="ECO:0000256" key="6">
    <source>
        <dbReference type="SAM" id="MobiDB-lite"/>
    </source>
</evidence>
<comment type="subunit">
    <text evidence="5">Part of the 50S ribosomal subunit; part of the 5S rRNA/L5/L18/L25 subcomplex. Contacts the 5S rRNA. Binds to the 5S rRNA independently of L5 and L18.</text>
</comment>
<dbReference type="HAMAP" id="MF_01334">
    <property type="entry name" value="Ribosomal_bL25_CTC"/>
    <property type="match status" value="1"/>
</dbReference>
<evidence type="ECO:0000259" key="8">
    <source>
        <dbReference type="Pfam" id="PF14693"/>
    </source>
</evidence>
<dbReference type="InterPro" id="IPR020057">
    <property type="entry name" value="Ribosomal_bL25_b-dom"/>
</dbReference>
<keyword evidence="4 5" id="KW-0687">Ribonucleoprotein</keyword>
<evidence type="ECO:0000256" key="4">
    <source>
        <dbReference type="ARBA" id="ARBA00023274"/>
    </source>
</evidence>
<accession>A0ABS3XIN3</accession>
<comment type="function">
    <text evidence="5">This is one of the proteins that binds to the 5S RNA in the ribosome where it forms part of the central protuberance.</text>
</comment>
<name>A0ABS3XIN3_9ACTN</name>
<dbReference type="InterPro" id="IPR001021">
    <property type="entry name" value="Ribosomal_bL25_long"/>
</dbReference>
<dbReference type="Gene3D" id="2.40.240.10">
    <property type="entry name" value="Ribosomal Protein L25, Chain P"/>
    <property type="match status" value="1"/>
</dbReference>
<keyword evidence="1 5" id="KW-0699">rRNA-binding</keyword>
<dbReference type="InterPro" id="IPR020930">
    <property type="entry name" value="Ribosomal_uL5_bac-type"/>
</dbReference>
<dbReference type="PANTHER" id="PTHR33284">
    <property type="entry name" value="RIBOSOMAL PROTEIN L25/GLN-TRNA SYNTHETASE, ANTI-CODON-BINDING DOMAIN-CONTAINING PROTEIN"/>
    <property type="match status" value="1"/>
</dbReference>
<dbReference type="GO" id="GO:0005840">
    <property type="term" value="C:ribosome"/>
    <property type="evidence" value="ECO:0007669"/>
    <property type="project" value="UniProtKB-KW"/>
</dbReference>
<feature type="region of interest" description="Disordered" evidence="6">
    <location>
        <begin position="181"/>
        <end position="202"/>
    </location>
</feature>
<feature type="compositionally biased region" description="Acidic residues" evidence="6">
    <location>
        <begin position="183"/>
        <end position="192"/>
    </location>
</feature>
<dbReference type="InterPro" id="IPR037121">
    <property type="entry name" value="Ribosomal_bL25_C"/>
</dbReference>
<evidence type="ECO:0000259" key="7">
    <source>
        <dbReference type="Pfam" id="PF01386"/>
    </source>
</evidence>
<dbReference type="SUPFAM" id="SSF50715">
    <property type="entry name" value="Ribosomal protein L25-like"/>
    <property type="match status" value="1"/>
</dbReference>
<comment type="caution">
    <text evidence="9">The sequence shown here is derived from an EMBL/GenBank/DDBJ whole genome shotgun (WGS) entry which is preliminary data.</text>
</comment>
<organism evidence="9 10">
    <name type="scientific">Streptomyces oryzae</name>
    <dbReference type="NCBI Taxonomy" id="1434886"/>
    <lineage>
        <taxon>Bacteria</taxon>
        <taxon>Bacillati</taxon>
        <taxon>Actinomycetota</taxon>
        <taxon>Actinomycetes</taxon>
        <taxon>Kitasatosporales</taxon>
        <taxon>Streptomycetaceae</taxon>
        <taxon>Streptomyces</taxon>
    </lineage>
</organism>
<dbReference type="EMBL" id="JADKMA010000176">
    <property type="protein sequence ID" value="MBO8195253.1"/>
    <property type="molecule type" value="Genomic_DNA"/>
</dbReference>
<dbReference type="InterPro" id="IPR020056">
    <property type="entry name" value="Rbsml_bL25/Gln-tRNA_synth_N"/>
</dbReference>
<keyword evidence="2 5" id="KW-0694">RNA-binding</keyword>
<dbReference type="PANTHER" id="PTHR33284:SF1">
    <property type="entry name" value="RIBOSOMAL PROTEIN L25_GLN-TRNA SYNTHETASE, ANTI-CODON-BINDING DOMAIN-CONTAINING PROTEIN"/>
    <property type="match status" value="1"/>
</dbReference>
<reference evidence="9 10" key="1">
    <citation type="submission" date="2020-11" db="EMBL/GenBank/DDBJ databases">
        <title>Streptomyces spirodelae sp. nov., isolated from duckweed.</title>
        <authorList>
            <person name="Saimee Y."/>
            <person name="Duangmal K."/>
        </authorList>
    </citation>
    <scope>NUCLEOTIDE SEQUENCE [LARGE SCALE GENOMIC DNA]</scope>
    <source>
        <strain evidence="9 10">S16-07</strain>
    </source>
</reference>
<dbReference type="Pfam" id="PF14693">
    <property type="entry name" value="Ribosomal_TL5_C"/>
    <property type="match status" value="1"/>
</dbReference>
<evidence type="ECO:0000256" key="1">
    <source>
        <dbReference type="ARBA" id="ARBA00022730"/>
    </source>
</evidence>
<keyword evidence="3 5" id="KW-0689">Ribosomal protein</keyword>
<evidence type="ECO:0000313" key="10">
    <source>
        <dbReference type="Proteomes" id="UP001519064"/>
    </source>
</evidence>
<dbReference type="NCBIfam" id="TIGR00731">
    <property type="entry name" value="bL25_bact_ctc"/>
    <property type="match status" value="1"/>
</dbReference>
<feature type="domain" description="Large ribosomal subunit protein bL25 beta" evidence="8">
    <location>
        <begin position="98"/>
        <end position="178"/>
    </location>
</feature>
<evidence type="ECO:0000256" key="2">
    <source>
        <dbReference type="ARBA" id="ARBA00022884"/>
    </source>
</evidence>
<dbReference type="RefSeq" id="WP_209242492.1">
    <property type="nucleotide sequence ID" value="NZ_JADKMA010000176.1"/>
</dbReference>
<sequence length="202" mass="21526">MADVNISATIRNEFGKGSARRLRREEKVPAVIYGHGAEPVHVALPSYDMMMALKTPNVLIHLDVEGKKELVIPKAVQREAIRGFLVHIDLLTVKRGEKVQVEVPIHLEGELAPGQNLIEHVYNSLPVEAEATHIPESVTVSVDGLDVGDQILAKDIALPGGTSLAIEGDETVIQILAAQAEEPAAEAEEGAEGEAAAAEAAE</sequence>
<evidence type="ECO:0000256" key="3">
    <source>
        <dbReference type="ARBA" id="ARBA00022980"/>
    </source>
</evidence>
<dbReference type="Gene3D" id="2.170.120.20">
    <property type="entry name" value="Ribosomal protein L25, beta domain"/>
    <property type="match status" value="1"/>
</dbReference>
<dbReference type="InterPro" id="IPR011035">
    <property type="entry name" value="Ribosomal_bL25/Gln-tRNA_synth"/>
</dbReference>
<dbReference type="NCBIfam" id="NF004131">
    <property type="entry name" value="PRK05618.2-1"/>
    <property type="match status" value="1"/>
</dbReference>
<evidence type="ECO:0000313" key="9">
    <source>
        <dbReference type="EMBL" id="MBO8195253.1"/>
    </source>
</evidence>
<protein>
    <recommendedName>
        <fullName evidence="5">Large ribosomal subunit protein bL25</fullName>
    </recommendedName>
    <alternativeName>
        <fullName evidence="5">General stress protein CTC</fullName>
    </alternativeName>
</protein>
<keyword evidence="10" id="KW-1185">Reference proteome</keyword>
<proteinExistence type="inferred from homology"/>
<comment type="similarity">
    <text evidence="5">Belongs to the bacterial ribosomal protein bL25 family. CTC subfamily.</text>
</comment>
<dbReference type="CDD" id="cd00495">
    <property type="entry name" value="Ribosomal_L25_TL5_CTC"/>
    <property type="match status" value="1"/>
</dbReference>
<feature type="compositionally biased region" description="Low complexity" evidence="6">
    <location>
        <begin position="193"/>
        <end position="202"/>
    </location>
</feature>
<dbReference type="Pfam" id="PF01386">
    <property type="entry name" value="Ribosomal_L25p"/>
    <property type="match status" value="1"/>
</dbReference>
<gene>
    <name evidence="5" type="primary">rplY</name>
    <name evidence="5" type="synonym">ctc</name>
    <name evidence="9" type="ORF">ITI46_26915</name>
</gene>
<dbReference type="InterPro" id="IPR029751">
    <property type="entry name" value="Ribosomal_L25_dom"/>
</dbReference>
<dbReference type="Proteomes" id="UP001519064">
    <property type="component" value="Unassembled WGS sequence"/>
</dbReference>
<feature type="domain" description="Large ribosomal subunit protein bL25 L25" evidence="7">
    <location>
        <begin position="6"/>
        <end position="90"/>
    </location>
</feature>
<evidence type="ECO:0000256" key="5">
    <source>
        <dbReference type="HAMAP-Rule" id="MF_01334"/>
    </source>
</evidence>